<organism evidence="4 5">
    <name type="scientific">Clostridium oryzae</name>
    <dbReference type="NCBI Taxonomy" id="1450648"/>
    <lineage>
        <taxon>Bacteria</taxon>
        <taxon>Bacillati</taxon>
        <taxon>Bacillota</taxon>
        <taxon>Clostridia</taxon>
        <taxon>Eubacteriales</taxon>
        <taxon>Clostridiaceae</taxon>
        <taxon>Clostridium</taxon>
    </lineage>
</organism>
<name>A0A1V4IVV9_9CLOT</name>
<reference evidence="4 5" key="1">
    <citation type="submission" date="2017-03" db="EMBL/GenBank/DDBJ databases">
        <title>Genome sequence of Clostridium oryzae DSM 28571.</title>
        <authorList>
            <person name="Poehlein A."/>
            <person name="Daniel R."/>
        </authorList>
    </citation>
    <scope>NUCLEOTIDE SEQUENCE [LARGE SCALE GENOMIC DNA]</scope>
    <source>
        <strain evidence="4 5">DSM 28571</strain>
    </source>
</reference>
<dbReference type="SUPFAM" id="SSF55326">
    <property type="entry name" value="PurM N-terminal domain-like"/>
    <property type="match status" value="1"/>
</dbReference>
<feature type="domain" description="PurM-like C-terminal" evidence="3">
    <location>
        <begin position="151"/>
        <end position="302"/>
    </location>
</feature>
<proteinExistence type="inferred from homology"/>
<keyword evidence="5" id="KW-1185">Reference proteome</keyword>
<protein>
    <submittedName>
        <fullName evidence="4">Hydrogenase isoenzymes formation protein HypE</fullName>
    </submittedName>
</protein>
<dbReference type="CDD" id="cd06061">
    <property type="entry name" value="PurM-like1"/>
    <property type="match status" value="1"/>
</dbReference>
<dbReference type="Pfam" id="PF02769">
    <property type="entry name" value="AIRS_C"/>
    <property type="match status" value="1"/>
</dbReference>
<dbReference type="InterPro" id="IPR036921">
    <property type="entry name" value="PurM-like_N_sf"/>
</dbReference>
<evidence type="ECO:0000259" key="3">
    <source>
        <dbReference type="Pfam" id="PF02769"/>
    </source>
</evidence>
<dbReference type="EMBL" id="MZGV01000005">
    <property type="protein sequence ID" value="OPJ64172.1"/>
    <property type="molecule type" value="Genomic_DNA"/>
</dbReference>
<dbReference type="PANTHER" id="PTHR30303">
    <property type="entry name" value="HYDROGENASE ISOENZYMES FORMATION PROTEIN HYPE"/>
    <property type="match status" value="1"/>
</dbReference>
<gene>
    <name evidence="4" type="primary">hypE_2</name>
    <name evidence="4" type="ORF">CLORY_07370</name>
</gene>
<sequence>MKEGKLNWDDLTEIIKHNKGIIKDDVRIHSGLGEDCSIINFGDYECVISTDPITASGSNIGKLAVNINCNDIASCGVAPLGIMVTILAPEGCTIEDIKEVMDSIGQEAARLNLEVLGGHTEVTSAVNRMIVSCTVIGKTKANRAVAASGAKVGDDIIVTKYLAMEGTNIIVNDRREEAEKFLSNDEIKEAEGFIDYISVIEEGTICGDFEVNAMHDITEGGLLGALWEMAKASSVGFKVYEHKLPIRNVTKKVCEHFKISPLRLISSGSMLITAENGEKLVKELMVAGINASIIGKITEEKGILSGENSEEEVLPPGRDELFNI</sequence>
<dbReference type="PIRSF" id="PIRSF005644">
    <property type="entry name" value="Hdrgns_mtr_HypE"/>
    <property type="match status" value="1"/>
</dbReference>
<dbReference type="AlphaFoldDB" id="A0A1V4IVV9"/>
<dbReference type="PANTHER" id="PTHR30303:SF4">
    <property type="entry name" value="HYDROGENASE EXPRESSION_FORMATION PROTEIN HYPE"/>
    <property type="match status" value="1"/>
</dbReference>
<dbReference type="InterPro" id="IPR011854">
    <property type="entry name" value="HypE"/>
</dbReference>
<evidence type="ECO:0000256" key="1">
    <source>
        <dbReference type="ARBA" id="ARBA00006243"/>
    </source>
</evidence>
<dbReference type="RefSeq" id="WP_079422175.1">
    <property type="nucleotide sequence ID" value="NZ_MZGV01000005.1"/>
</dbReference>
<evidence type="ECO:0000313" key="4">
    <source>
        <dbReference type="EMBL" id="OPJ64172.1"/>
    </source>
</evidence>
<dbReference type="InterPro" id="IPR010918">
    <property type="entry name" value="PurM-like_C_dom"/>
</dbReference>
<dbReference type="OrthoDB" id="153904at2"/>
<accession>A0A1V4IVV9</accession>
<comment type="caution">
    <text evidence="4">The sequence shown here is derived from an EMBL/GenBank/DDBJ whole genome shotgun (WGS) entry which is preliminary data.</text>
</comment>
<evidence type="ECO:0000313" key="5">
    <source>
        <dbReference type="Proteomes" id="UP000190080"/>
    </source>
</evidence>
<dbReference type="GO" id="GO:0051604">
    <property type="term" value="P:protein maturation"/>
    <property type="evidence" value="ECO:0007669"/>
    <property type="project" value="TreeGrafter"/>
</dbReference>
<evidence type="ECO:0000259" key="2">
    <source>
        <dbReference type="Pfam" id="PF00586"/>
    </source>
</evidence>
<dbReference type="InterPro" id="IPR016188">
    <property type="entry name" value="PurM-like_N"/>
</dbReference>
<dbReference type="Pfam" id="PF00586">
    <property type="entry name" value="AIRS"/>
    <property type="match status" value="1"/>
</dbReference>
<dbReference type="Proteomes" id="UP000190080">
    <property type="component" value="Unassembled WGS sequence"/>
</dbReference>
<feature type="domain" description="PurM-like N-terminal" evidence="2">
    <location>
        <begin position="33"/>
        <end position="138"/>
    </location>
</feature>
<dbReference type="STRING" id="1450648.CLORY_07370"/>
<comment type="similarity">
    <text evidence="1">Belongs to the HypE family.</text>
</comment>
<dbReference type="SUPFAM" id="SSF56042">
    <property type="entry name" value="PurM C-terminal domain-like"/>
    <property type="match status" value="1"/>
</dbReference>
<dbReference type="Gene3D" id="3.30.1330.10">
    <property type="entry name" value="PurM-like, N-terminal domain"/>
    <property type="match status" value="1"/>
</dbReference>
<dbReference type="Gene3D" id="3.90.650.10">
    <property type="entry name" value="PurM-like C-terminal domain"/>
    <property type="match status" value="1"/>
</dbReference>
<dbReference type="InterPro" id="IPR036676">
    <property type="entry name" value="PurM-like_C_sf"/>
</dbReference>